<keyword evidence="1" id="KW-0472">Membrane</keyword>
<evidence type="ECO:0000256" key="1">
    <source>
        <dbReference type="SAM" id="Phobius"/>
    </source>
</evidence>
<keyword evidence="1" id="KW-0812">Transmembrane</keyword>
<organism evidence="2">
    <name type="scientific">freshwater metagenome</name>
    <dbReference type="NCBI Taxonomy" id="449393"/>
    <lineage>
        <taxon>unclassified sequences</taxon>
        <taxon>metagenomes</taxon>
        <taxon>ecological metagenomes</taxon>
    </lineage>
</organism>
<sequence>MTLEPGPTVMYHSHPPNPIATKAKMVRFRRALLFLRFLTLEFFVVLEVGDFFAAGALITFSLTGAVGVEATGGAISAGGVLGGEACSSRTACTSLRKTFASRGRRSASLAVALRTSASTAGGTFPLTLEGNGTSSCTCLYAT</sequence>
<dbReference type="EMBL" id="CAEZZQ010000107">
    <property type="protein sequence ID" value="CAB4783563.1"/>
    <property type="molecule type" value="Genomic_DNA"/>
</dbReference>
<feature type="transmembrane region" description="Helical" evidence="1">
    <location>
        <begin position="33"/>
        <end position="58"/>
    </location>
</feature>
<keyword evidence="1" id="KW-1133">Transmembrane helix</keyword>
<reference evidence="2" key="1">
    <citation type="submission" date="2020-05" db="EMBL/GenBank/DDBJ databases">
        <authorList>
            <person name="Chiriac C."/>
            <person name="Salcher M."/>
            <person name="Ghai R."/>
            <person name="Kavagutti S V."/>
        </authorList>
    </citation>
    <scope>NUCLEOTIDE SEQUENCE</scope>
</reference>
<name>A0A6J6WJZ7_9ZZZZ</name>
<accession>A0A6J6WJZ7</accession>
<dbReference type="AlphaFoldDB" id="A0A6J6WJZ7"/>
<evidence type="ECO:0000313" key="2">
    <source>
        <dbReference type="EMBL" id="CAB4783563.1"/>
    </source>
</evidence>
<gene>
    <name evidence="2" type="ORF">UFOPK2894_01359</name>
</gene>
<protein>
    <submittedName>
        <fullName evidence="2">Unannotated protein</fullName>
    </submittedName>
</protein>
<proteinExistence type="predicted"/>